<dbReference type="PANTHER" id="PTHR14209:SF19">
    <property type="entry name" value="ISOAMYL ACETATE-HYDROLYZING ESTERASE 1 HOMOLOG"/>
    <property type="match status" value="1"/>
</dbReference>
<dbReference type="Proteomes" id="UP001602287">
    <property type="component" value="Unassembled WGS sequence"/>
</dbReference>
<organism evidence="2 3">
    <name type="scientific">Micromonospora parva</name>
    <dbReference type="NCBI Taxonomy" id="1464048"/>
    <lineage>
        <taxon>Bacteria</taxon>
        <taxon>Bacillati</taxon>
        <taxon>Actinomycetota</taxon>
        <taxon>Actinomycetes</taxon>
        <taxon>Micromonosporales</taxon>
        <taxon>Micromonosporaceae</taxon>
        <taxon>Micromonospora</taxon>
    </lineage>
</organism>
<protein>
    <submittedName>
        <fullName evidence="2">GDSL-type esterase/lipase family protein</fullName>
    </submittedName>
</protein>
<gene>
    <name evidence="2" type="ORF">ACFY3B_05345</name>
</gene>
<dbReference type="EMBL" id="JBIAZM010000002">
    <property type="protein sequence ID" value="MFF5199015.1"/>
    <property type="molecule type" value="Genomic_DNA"/>
</dbReference>
<dbReference type="GeneID" id="95372344"/>
<dbReference type="InterPro" id="IPR036514">
    <property type="entry name" value="SGNH_hydro_sf"/>
</dbReference>
<feature type="domain" description="SGNH hydrolase-type esterase" evidence="1">
    <location>
        <begin position="41"/>
        <end position="214"/>
    </location>
</feature>
<evidence type="ECO:0000313" key="3">
    <source>
        <dbReference type="Proteomes" id="UP001602287"/>
    </source>
</evidence>
<name>A0ABW6VMZ8_9ACTN</name>
<accession>A0ABW6VMZ8</accession>
<evidence type="ECO:0000313" key="2">
    <source>
        <dbReference type="EMBL" id="MFF5199015.1"/>
    </source>
</evidence>
<proteinExistence type="predicted"/>
<dbReference type="InterPro" id="IPR013830">
    <property type="entry name" value="SGNH_hydro"/>
</dbReference>
<dbReference type="Pfam" id="PF13472">
    <property type="entry name" value="Lipase_GDSL_2"/>
    <property type="match status" value="1"/>
</dbReference>
<dbReference type="SUPFAM" id="SSF52266">
    <property type="entry name" value="SGNH hydrolase"/>
    <property type="match status" value="1"/>
</dbReference>
<dbReference type="PANTHER" id="PTHR14209">
    <property type="entry name" value="ISOAMYL ACETATE-HYDROLYZING ESTERASE 1"/>
    <property type="match status" value="1"/>
</dbReference>
<reference evidence="2 3" key="1">
    <citation type="submission" date="2024-10" db="EMBL/GenBank/DDBJ databases">
        <title>The Natural Products Discovery Center: Release of the First 8490 Sequenced Strains for Exploring Actinobacteria Biosynthetic Diversity.</title>
        <authorList>
            <person name="Kalkreuter E."/>
            <person name="Kautsar S.A."/>
            <person name="Yang D."/>
            <person name="Bader C.D."/>
            <person name="Teijaro C.N."/>
            <person name="Fluegel L."/>
            <person name="Davis C.M."/>
            <person name="Simpson J.R."/>
            <person name="Lauterbach L."/>
            <person name="Steele A.D."/>
            <person name="Gui C."/>
            <person name="Meng S."/>
            <person name="Li G."/>
            <person name="Viehrig K."/>
            <person name="Ye F."/>
            <person name="Su P."/>
            <person name="Kiefer A.F."/>
            <person name="Nichols A."/>
            <person name="Cepeda A.J."/>
            <person name="Yan W."/>
            <person name="Fan B."/>
            <person name="Jiang Y."/>
            <person name="Adhikari A."/>
            <person name="Zheng C.-J."/>
            <person name="Schuster L."/>
            <person name="Cowan T.M."/>
            <person name="Smanski M.J."/>
            <person name="Chevrette M.G."/>
            <person name="De Carvalho L.P.S."/>
            <person name="Shen B."/>
        </authorList>
    </citation>
    <scope>NUCLEOTIDE SEQUENCE [LARGE SCALE GENOMIC DNA]</scope>
    <source>
        <strain evidence="2 3">NPDC000140</strain>
    </source>
</reference>
<evidence type="ECO:0000259" key="1">
    <source>
        <dbReference type="Pfam" id="PF13472"/>
    </source>
</evidence>
<comment type="caution">
    <text evidence="2">The sequence shown here is derived from an EMBL/GenBank/DDBJ whole genome shotgun (WGS) entry which is preliminary data.</text>
</comment>
<dbReference type="InterPro" id="IPR045136">
    <property type="entry name" value="Iah1-like"/>
</dbReference>
<keyword evidence="3" id="KW-1185">Reference proteome</keyword>
<dbReference type="RefSeq" id="WP_030331011.1">
    <property type="nucleotide sequence ID" value="NZ_JBEXXF010000008.1"/>
</dbReference>
<dbReference type="Gene3D" id="3.40.50.1110">
    <property type="entry name" value="SGNH hydrolase"/>
    <property type="match status" value="1"/>
</dbReference>
<sequence length="233" mass="25260">MLIFITAAVLLLIVGGVAFAARRTMHPPVPRPATGKITVAAIGDSNTYGAGVLLKGRNRWSYPAQLAQMLGDRYQVLNYGLNRRTLQRNGDWPYAANRFAEASLGARADIVLIMLGTNDARGDNWNAKAYESELADFAARYSADGTSTVYLLTPPVAFSNRRAVSERIVAEEVAPIVRRVAEQHSLPLIDIFDVTERGVTTHRDGIHLDAAASRLVAETIAATIGPEQDRTSG</sequence>